<proteinExistence type="predicted"/>
<name>A0AC34FB71_9BILA</name>
<accession>A0AC34FB71</accession>
<evidence type="ECO:0000313" key="1">
    <source>
        <dbReference type="Proteomes" id="UP000887579"/>
    </source>
</evidence>
<dbReference type="WBParaSite" id="ES5_v2.g14406.t1">
    <property type="protein sequence ID" value="ES5_v2.g14406.t1"/>
    <property type="gene ID" value="ES5_v2.g14406"/>
</dbReference>
<organism evidence="1 2">
    <name type="scientific">Panagrolaimus sp. ES5</name>
    <dbReference type="NCBI Taxonomy" id="591445"/>
    <lineage>
        <taxon>Eukaryota</taxon>
        <taxon>Metazoa</taxon>
        <taxon>Ecdysozoa</taxon>
        <taxon>Nematoda</taxon>
        <taxon>Chromadorea</taxon>
        <taxon>Rhabditida</taxon>
        <taxon>Tylenchina</taxon>
        <taxon>Panagrolaimomorpha</taxon>
        <taxon>Panagrolaimoidea</taxon>
        <taxon>Panagrolaimidae</taxon>
        <taxon>Panagrolaimus</taxon>
    </lineage>
</organism>
<protein>
    <submittedName>
        <fullName evidence="2">Uncharacterized protein</fullName>
    </submittedName>
</protein>
<evidence type="ECO:0000313" key="2">
    <source>
        <dbReference type="WBParaSite" id="ES5_v2.g14406.t1"/>
    </source>
</evidence>
<sequence>MYVKYELQDLSNSIHESQEQQLGSDEQPEHLEAETIQKNVPLDETRDIQLNSITEGCQSDSDDETGEFGANPVACAPREERTISEGMWQ</sequence>
<dbReference type="Proteomes" id="UP000887579">
    <property type="component" value="Unplaced"/>
</dbReference>
<reference evidence="2" key="1">
    <citation type="submission" date="2022-11" db="UniProtKB">
        <authorList>
            <consortium name="WormBaseParasite"/>
        </authorList>
    </citation>
    <scope>IDENTIFICATION</scope>
</reference>